<reference evidence="2" key="1">
    <citation type="submission" date="2021-06" db="EMBL/GenBank/DDBJ databases">
        <title>Comparative genomics, transcriptomics and evolutionary studies reveal genomic signatures of adaptation to plant cell wall in hemibiotrophic fungi.</title>
        <authorList>
            <consortium name="DOE Joint Genome Institute"/>
            <person name="Baroncelli R."/>
            <person name="Diaz J.F."/>
            <person name="Benocci T."/>
            <person name="Peng M."/>
            <person name="Battaglia E."/>
            <person name="Haridas S."/>
            <person name="Andreopoulos W."/>
            <person name="Labutti K."/>
            <person name="Pangilinan J."/>
            <person name="Floch G.L."/>
            <person name="Makela M.R."/>
            <person name="Henrissat B."/>
            <person name="Grigoriev I.V."/>
            <person name="Crouch J.A."/>
            <person name="De Vries R.P."/>
            <person name="Sukno S.A."/>
            <person name="Thon M.R."/>
        </authorList>
    </citation>
    <scope>NUCLEOTIDE SEQUENCE</scope>
    <source>
        <strain evidence="2">MAFF235873</strain>
    </source>
</reference>
<keyword evidence="3" id="KW-1185">Reference proteome</keyword>
<protein>
    <submittedName>
        <fullName evidence="2">Uncharacterized protein</fullName>
    </submittedName>
</protein>
<feature type="region of interest" description="Disordered" evidence="1">
    <location>
        <begin position="100"/>
        <end position="126"/>
    </location>
</feature>
<evidence type="ECO:0000256" key="1">
    <source>
        <dbReference type="SAM" id="MobiDB-lite"/>
    </source>
</evidence>
<dbReference type="AlphaFoldDB" id="A0AAD9M9E1"/>
<accession>A0AAD9M9E1</accession>
<organism evidence="2 3">
    <name type="scientific">Colletotrichum zoysiae</name>
    <dbReference type="NCBI Taxonomy" id="1216348"/>
    <lineage>
        <taxon>Eukaryota</taxon>
        <taxon>Fungi</taxon>
        <taxon>Dikarya</taxon>
        <taxon>Ascomycota</taxon>
        <taxon>Pezizomycotina</taxon>
        <taxon>Sordariomycetes</taxon>
        <taxon>Hypocreomycetidae</taxon>
        <taxon>Glomerellales</taxon>
        <taxon>Glomerellaceae</taxon>
        <taxon>Colletotrichum</taxon>
        <taxon>Colletotrichum graminicola species complex</taxon>
    </lineage>
</organism>
<evidence type="ECO:0000313" key="2">
    <source>
        <dbReference type="EMBL" id="KAK2033778.1"/>
    </source>
</evidence>
<evidence type="ECO:0000313" key="3">
    <source>
        <dbReference type="Proteomes" id="UP001232148"/>
    </source>
</evidence>
<comment type="caution">
    <text evidence="2">The sequence shown here is derived from an EMBL/GenBank/DDBJ whole genome shotgun (WGS) entry which is preliminary data.</text>
</comment>
<name>A0AAD9M9E1_9PEZI</name>
<proteinExistence type="predicted"/>
<dbReference type="Proteomes" id="UP001232148">
    <property type="component" value="Unassembled WGS sequence"/>
</dbReference>
<dbReference type="EMBL" id="MU842819">
    <property type="protein sequence ID" value="KAK2033778.1"/>
    <property type="molecule type" value="Genomic_DNA"/>
</dbReference>
<feature type="compositionally biased region" description="Basic residues" evidence="1">
    <location>
        <begin position="100"/>
        <end position="111"/>
    </location>
</feature>
<gene>
    <name evidence="2" type="ORF">LX32DRAFT_42317</name>
</gene>
<sequence>MSPGLCCCFLPRQLVKRGHPLSASSVAGMARAWPFINWAMNEWADIFQAKVKKSLYGGPGFTAIMSVCVADCFISNLHDMTPTALARIVCQSSARPSVRVQRRKRLNRRTHAAGNGNGEGGRPDCNERHQAVEALEKRKTRHACLDSSGPILYLSNILPPFNTIPSGGSDSPTRMRLTGLLRLFNATLAR</sequence>